<reference evidence="2" key="2">
    <citation type="submission" date="2023-05" db="EMBL/GenBank/DDBJ databases">
        <authorList>
            <consortium name="Lawrence Berkeley National Laboratory"/>
            <person name="Steindorff A."/>
            <person name="Hensen N."/>
            <person name="Bonometti L."/>
            <person name="Westerberg I."/>
            <person name="Brannstrom I.O."/>
            <person name="Guillou S."/>
            <person name="Cros-Aarteil S."/>
            <person name="Calhoun S."/>
            <person name="Haridas S."/>
            <person name="Kuo A."/>
            <person name="Mondo S."/>
            <person name="Pangilinan J."/>
            <person name="Riley R."/>
            <person name="Labutti K."/>
            <person name="Andreopoulos B."/>
            <person name="Lipzen A."/>
            <person name="Chen C."/>
            <person name="Yanf M."/>
            <person name="Daum C."/>
            <person name="Ng V."/>
            <person name="Clum A."/>
            <person name="Ohm R."/>
            <person name="Martin F."/>
            <person name="Silar P."/>
            <person name="Natvig D."/>
            <person name="Lalanne C."/>
            <person name="Gautier V."/>
            <person name="Ament-Velasquez S.L."/>
            <person name="Kruys A."/>
            <person name="Hutchinson M.I."/>
            <person name="Powell A.J."/>
            <person name="Barry K."/>
            <person name="Miller A.N."/>
            <person name="Grigoriev I.V."/>
            <person name="Debuchy R."/>
            <person name="Gladieux P."/>
            <person name="Thoren M.H."/>
            <person name="Johannesson H."/>
        </authorList>
    </citation>
    <scope>NUCLEOTIDE SEQUENCE</scope>
    <source>
        <strain evidence="2">PSN243</strain>
    </source>
</reference>
<feature type="transmembrane region" description="Helical" evidence="1">
    <location>
        <begin position="43"/>
        <end position="66"/>
    </location>
</feature>
<dbReference type="PANTHER" id="PTHR37471:SF1">
    <property type="entry name" value="AB HYDROLASE-1 DOMAIN-CONTAINING PROTEIN"/>
    <property type="match status" value="1"/>
</dbReference>
<sequence length="535" mass="60037">MIDHSPVRLVFIRICIFLLQHAPWIEASLLLVPPLFIPICSPWLIAVSTALAGLLVLETAFAIFIYRPHKSRLKRLAEHPPPLTRDERRSLFERCIANIPNLERYLGLWFLGANPSEIKRDNVRDFLLWAFFDRDGIQPAPYSDDETICSHEEELDAYIHRSETLLGRTLPPGRGAAIPLRLTLDPIDTCYHSVIWYLIIALLDLTTHAHLRLAGFTHHHPPTTIATTFPPTPFPGARRLTSPSSLPYWHRPHTSPAHRPILFLHGIGIGLWPYTSFLTSLNPSTRDNDNIGILALSLLPISSRLTTPPLSRSAFLSELTSLLATHPEFANGFTLVSHSYGSVLTTHILHSPELSPLVKSLVMIDPVSILLHLPDVAYNFTRRPPRSANEWQLWYFASMDVGVAGVLGRHFFWRENVIWREELTSFSGDGRVDGEGEAGDRVRGDGKRKVAVCLAGKDLIVDTRTVARYLLSEGDFGDVPEEDGFDTGVDWEMSGPEGVEVLWFAGLDHAQVFEGRRSRERVAEVVTRYCEVSGG</sequence>
<evidence type="ECO:0000256" key="1">
    <source>
        <dbReference type="SAM" id="Phobius"/>
    </source>
</evidence>
<dbReference type="InterPro" id="IPR029058">
    <property type="entry name" value="AB_hydrolase_fold"/>
</dbReference>
<keyword evidence="3" id="KW-1185">Reference proteome</keyword>
<gene>
    <name evidence="2" type="ORF">QBC34DRAFT_163122</name>
</gene>
<reference evidence="2" key="1">
    <citation type="journal article" date="2023" name="Mol. Phylogenet. Evol.">
        <title>Genome-scale phylogeny and comparative genomics of the fungal order Sordariales.</title>
        <authorList>
            <person name="Hensen N."/>
            <person name="Bonometti L."/>
            <person name="Westerberg I."/>
            <person name="Brannstrom I.O."/>
            <person name="Guillou S."/>
            <person name="Cros-Aarteil S."/>
            <person name="Calhoun S."/>
            <person name="Haridas S."/>
            <person name="Kuo A."/>
            <person name="Mondo S."/>
            <person name="Pangilinan J."/>
            <person name="Riley R."/>
            <person name="LaButti K."/>
            <person name="Andreopoulos B."/>
            <person name="Lipzen A."/>
            <person name="Chen C."/>
            <person name="Yan M."/>
            <person name="Daum C."/>
            <person name="Ng V."/>
            <person name="Clum A."/>
            <person name="Steindorff A."/>
            <person name="Ohm R.A."/>
            <person name="Martin F."/>
            <person name="Silar P."/>
            <person name="Natvig D.O."/>
            <person name="Lalanne C."/>
            <person name="Gautier V."/>
            <person name="Ament-Velasquez S.L."/>
            <person name="Kruys A."/>
            <person name="Hutchinson M.I."/>
            <person name="Powell A.J."/>
            <person name="Barry K."/>
            <person name="Miller A.N."/>
            <person name="Grigoriev I.V."/>
            <person name="Debuchy R."/>
            <person name="Gladieux P."/>
            <person name="Hiltunen Thoren M."/>
            <person name="Johannesson H."/>
        </authorList>
    </citation>
    <scope>NUCLEOTIDE SEQUENCE</scope>
    <source>
        <strain evidence="2">PSN243</strain>
    </source>
</reference>
<name>A0AAV9GBS3_9PEZI</name>
<organism evidence="2 3">
    <name type="scientific">Podospora aff. communis PSN243</name>
    <dbReference type="NCBI Taxonomy" id="3040156"/>
    <lineage>
        <taxon>Eukaryota</taxon>
        <taxon>Fungi</taxon>
        <taxon>Dikarya</taxon>
        <taxon>Ascomycota</taxon>
        <taxon>Pezizomycotina</taxon>
        <taxon>Sordariomycetes</taxon>
        <taxon>Sordariomycetidae</taxon>
        <taxon>Sordariales</taxon>
        <taxon>Podosporaceae</taxon>
        <taxon>Podospora</taxon>
    </lineage>
</organism>
<dbReference type="Gene3D" id="3.40.50.1820">
    <property type="entry name" value="alpha/beta hydrolase"/>
    <property type="match status" value="1"/>
</dbReference>
<evidence type="ECO:0000313" key="2">
    <source>
        <dbReference type="EMBL" id="KAK4445554.1"/>
    </source>
</evidence>
<dbReference type="SUPFAM" id="SSF53474">
    <property type="entry name" value="alpha/beta-Hydrolases"/>
    <property type="match status" value="1"/>
</dbReference>
<comment type="caution">
    <text evidence="2">The sequence shown here is derived from an EMBL/GenBank/DDBJ whole genome shotgun (WGS) entry which is preliminary data.</text>
</comment>
<dbReference type="Proteomes" id="UP001321760">
    <property type="component" value="Unassembled WGS sequence"/>
</dbReference>
<evidence type="ECO:0008006" key="4">
    <source>
        <dbReference type="Google" id="ProtNLM"/>
    </source>
</evidence>
<keyword evidence="1" id="KW-0812">Transmembrane</keyword>
<dbReference type="PANTHER" id="PTHR37471">
    <property type="entry name" value="UNNAMED PRODUCT"/>
    <property type="match status" value="1"/>
</dbReference>
<keyword evidence="1" id="KW-0472">Membrane</keyword>
<evidence type="ECO:0000313" key="3">
    <source>
        <dbReference type="Proteomes" id="UP001321760"/>
    </source>
</evidence>
<protein>
    <recommendedName>
        <fullName evidence="4">AB hydrolase-1 domain-containing protein</fullName>
    </recommendedName>
</protein>
<proteinExistence type="predicted"/>
<dbReference type="AlphaFoldDB" id="A0AAV9GBS3"/>
<dbReference type="EMBL" id="MU865964">
    <property type="protein sequence ID" value="KAK4445554.1"/>
    <property type="molecule type" value="Genomic_DNA"/>
</dbReference>
<accession>A0AAV9GBS3</accession>
<keyword evidence="1" id="KW-1133">Transmembrane helix</keyword>